<evidence type="ECO:0000313" key="3">
    <source>
        <dbReference type="Proteomes" id="UP001152561"/>
    </source>
</evidence>
<feature type="compositionally biased region" description="Acidic residues" evidence="1">
    <location>
        <begin position="114"/>
        <end position="123"/>
    </location>
</feature>
<feature type="region of interest" description="Disordered" evidence="1">
    <location>
        <begin position="192"/>
        <end position="222"/>
    </location>
</feature>
<dbReference type="AlphaFoldDB" id="A0A9Q1LKJ7"/>
<protein>
    <submittedName>
        <fullName evidence="2">Uncharacterized protein</fullName>
    </submittedName>
</protein>
<feature type="region of interest" description="Disordered" evidence="1">
    <location>
        <begin position="87"/>
        <end position="123"/>
    </location>
</feature>
<feature type="compositionally biased region" description="Polar residues" evidence="1">
    <location>
        <begin position="204"/>
        <end position="222"/>
    </location>
</feature>
<dbReference type="Proteomes" id="UP001152561">
    <property type="component" value="Unassembled WGS sequence"/>
</dbReference>
<accession>A0A9Q1LKJ7</accession>
<reference evidence="3" key="1">
    <citation type="journal article" date="2023" name="Proc. Natl. Acad. Sci. U.S.A.">
        <title>Genomic and structural basis for evolution of tropane alkaloid biosynthesis.</title>
        <authorList>
            <person name="Wanga Y.-J."/>
            <person name="Taina T."/>
            <person name="Yua J.-Y."/>
            <person name="Lia J."/>
            <person name="Xua B."/>
            <person name="Chenc J."/>
            <person name="D'Auriad J.C."/>
            <person name="Huanga J.-P."/>
            <person name="Huanga S.-X."/>
        </authorList>
    </citation>
    <scope>NUCLEOTIDE SEQUENCE [LARGE SCALE GENOMIC DNA]</scope>
    <source>
        <strain evidence="3">cv. KIB-2019</strain>
    </source>
</reference>
<name>A0A9Q1LKJ7_9SOLA</name>
<feature type="region of interest" description="Disordered" evidence="1">
    <location>
        <begin position="1"/>
        <end position="37"/>
    </location>
</feature>
<sequence>MTSRKRKEHMDDVPQFEEGTTIVPEVSESPEVDTTEEIVRKRKEEEISLRFVELGSKELYLAGLEVKNDGKMTWVIYEENRPRVITESRVDHSPEGIYDEEEYVNDRSEKLSEDEPGSDVGDEELESVRSIVRASCVQGDEVDTVLSMQMFVEKLREQRGKSVDGAGSSSAPCLDIPLPPSVGLVSTITTSVEPAPSSEIDPIGQSSVPYDTIDGDTTQTYV</sequence>
<organism evidence="2 3">
    <name type="scientific">Anisodus acutangulus</name>
    <dbReference type="NCBI Taxonomy" id="402998"/>
    <lineage>
        <taxon>Eukaryota</taxon>
        <taxon>Viridiplantae</taxon>
        <taxon>Streptophyta</taxon>
        <taxon>Embryophyta</taxon>
        <taxon>Tracheophyta</taxon>
        <taxon>Spermatophyta</taxon>
        <taxon>Magnoliopsida</taxon>
        <taxon>eudicotyledons</taxon>
        <taxon>Gunneridae</taxon>
        <taxon>Pentapetalae</taxon>
        <taxon>asterids</taxon>
        <taxon>lamiids</taxon>
        <taxon>Solanales</taxon>
        <taxon>Solanaceae</taxon>
        <taxon>Solanoideae</taxon>
        <taxon>Hyoscyameae</taxon>
        <taxon>Anisodus</taxon>
    </lineage>
</organism>
<dbReference type="EMBL" id="JAJAGQ010000018">
    <property type="protein sequence ID" value="KAJ8537065.1"/>
    <property type="molecule type" value="Genomic_DNA"/>
</dbReference>
<evidence type="ECO:0000256" key="1">
    <source>
        <dbReference type="SAM" id="MobiDB-lite"/>
    </source>
</evidence>
<proteinExistence type="predicted"/>
<feature type="region of interest" description="Disordered" evidence="1">
    <location>
        <begin position="160"/>
        <end position="180"/>
    </location>
</feature>
<keyword evidence="3" id="KW-1185">Reference proteome</keyword>
<comment type="caution">
    <text evidence="2">The sequence shown here is derived from an EMBL/GenBank/DDBJ whole genome shotgun (WGS) entry which is preliminary data.</text>
</comment>
<feature type="compositionally biased region" description="Basic and acidic residues" evidence="1">
    <location>
        <begin position="104"/>
        <end position="113"/>
    </location>
</feature>
<evidence type="ECO:0000313" key="2">
    <source>
        <dbReference type="EMBL" id="KAJ8537065.1"/>
    </source>
</evidence>
<gene>
    <name evidence="2" type="ORF">K7X08_035466</name>
</gene>